<name>A0AAF1BV08_9STAP</name>
<reference evidence="2" key="1">
    <citation type="submission" date="2017-09" db="EMBL/GenBank/DDBJ databases">
        <title>Bacterial strain isolated from the female urinary microbiota.</title>
        <authorList>
            <person name="Thomas-White K."/>
            <person name="Kumar N."/>
            <person name="Forster S."/>
            <person name="Putonti C."/>
            <person name="Lawley T."/>
            <person name="Wolfe A.J."/>
        </authorList>
    </citation>
    <scope>NUCLEOTIDE SEQUENCE [LARGE SCALE GENOMIC DNA]</scope>
    <source>
        <strain evidence="2">UMB0959</strain>
    </source>
</reference>
<dbReference type="EMBL" id="CP136964">
    <property type="protein sequence ID" value="WOS95721.1"/>
    <property type="molecule type" value="Genomic_DNA"/>
</dbReference>
<dbReference type="Pfam" id="PF02423">
    <property type="entry name" value="OCD_Mu_crystall"/>
    <property type="match status" value="1"/>
</dbReference>
<evidence type="ECO:0000313" key="1">
    <source>
        <dbReference type="EMBL" id="WOS95721.1"/>
    </source>
</evidence>
<keyword evidence="2" id="KW-1185">Reference proteome</keyword>
<dbReference type="Gene3D" id="3.40.50.720">
    <property type="entry name" value="NAD(P)-binding Rossmann-like Domain"/>
    <property type="match status" value="1"/>
</dbReference>
<dbReference type="PIRSF" id="PIRSF001439">
    <property type="entry name" value="CryM"/>
    <property type="match status" value="1"/>
</dbReference>
<dbReference type="Gene3D" id="3.30.1780.10">
    <property type="entry name" value="ornithine cyclodeaminase, domain 1"/>
    <property type="match status" value="1"/>
</dbReference>
<sequence>MSKVEFLFLSEEDLVEAGVLDAKKCVDTIEEVFRLLGEKDYIMGGPRENSHGSQLWFPKEKRTENMPVAGPDRRFMSMNAYLGGKYNITGQKWYGSNVANKEKGLPRSVLMITLNDADTGAPFAYMSANLISATRTGAVPAVATKYLASKEAHTLAIIGAGVISWSSTLAILEANKNIKQVNIFDINEQQAEKFSNNLKKEHDVETVISSSLEDAVKEADVINVAASGAVRPEIKEEYLKDGSLLLLSGEANLSDDFILNNTVVMDNWEMHKETGEEWEEWEYLQSGTKGVSKDLNYGIGGQVFRLVKEEKLDEKSITDLGDVVSGKKEGRKDDKEKIVFLAGGMAVEDISWGYELYKSAQEKNLGQSLKVWDQPFWS</sequence>
<accession>A0AAF1BV08</accession>
<dbReference type="GO" id="GO:0005737">
    <property type="term" value="C:cytoplasm"/>
    <property type="evidence" value="ECO:0007669"/>
    <property type="project" value="TreeGrafter"/>
</dbReference>
<dbReference type="KEGG" id="nmy:CJ229_006405"/>
<proteinExistence type="predicted"/>
<protein>
    <submittedName>
        <fullName evidence="1">Tyramine oxidase subunit B</fullName>
    </submittedName>
</protein>
<organism evidence="1 2">
    <name type="scientific">Nosocomiicoccus massiliensis</name>
    <dbReference type="NCBI Taxonomy" id="1232430"/>
    <lineage>
        <taxon>Bacteria</taxon>
        <taxon>Bacillati</taxon>
        <taxon>Bacillota</taxon>
        <taxon>Bacilli</taxon>
        <taxon>Bacillales</taxon>
        <taxon>Staphylococcaceae</taxon>
        <taxon>Nosocomiicoccus</taxon>
    </lineage>
</organism>
<dbReference type="NCBIfam" id="NF004848">
    <property type="entry name" value="PRK06199.1"/>
    <property type="match status" value="1"/>
</dbReference>
<dbReference type="InterPro" id="IPR003462">
    <property type="entry name" value="ODC_Mu_crystall"/>
</dbReference>
<dbReference type="PANTHER" id="PTHR13812">
    <property type="entry name" value="KETIMINE REDUCTASE MU-CRYSTALLIN"/>
    <property type="match status" value="1"/>
</dbReference>
<dbReference type="AlphaFoldDB" id="A0AAF1BV08"/>
<dbReference type="RefSeq" id="WP_068129124.1">
    <property type="nucleotide sequence ID" value="NZ_CP136964.1"/>
</dbReference>
<dbReference type="PANTHER" id="PTHR13812:SF19">
    <property type="entry name" value="KETIMINE REDUCTASE MU-CRYSTALLIN"/>
    <property type="match status" value="1"/>
</dbReference>
<reference evidence="1 2" key="2">
    <citation type="submission" date="2023-10" db="EMBL/GenBank/DDBJ databases">
        <authorList>
            <person name="Choi B."/>
        </authorList>
    </citation>
    <scope>NUCLEOTIDE SEQUENCE [LARGE SCALE GENOMIC DNA]</scope>
    <source>
        <strain evidence="1 2">UMB0959</strain>
    </source>
</reference>
<dbReference type="Proteomes" id="UP000243626">
    <property type="component" value="Chromosome"/>
</dbReference>
<evidence type="ECO:0000313" key="2">
    <source>
        <dbReference type="Proteomes" id="UP000243626"/>
    </source>
</evidence>
<dbReference type="InterPro" id="IPR023401">
    <property type="entry name" value="ODC_N"/>
</dbReference>
<gene>
    <name evidence="1" type="ORF">CJ229_006405</name>
</gene>
<dbReference type="SUPFAM" id="SSF51735">
    <property type="entry name" value="NAD(P)-binding Rossmann-fold domains"/>
    <property type="match status" value="1"/>
</dbReference>
<dbReference type="InterPro" id="IPR036291">
    <property type="entry name" value="NAD(P)-bd_dom_sf"/>
</dbReference>